<keyword evidence="12" id="KW-1185">Reference proteome</keyword>
<evidence type="ECO:0000256" key="5">
    <source>
        <dbReference type="ARBA" id="ARBA00023244"/>
    </source>
</evidence>
<comment type="catalytic activity">
    <reaction evidence="8 9">
        <text>hydroxymethylbilane = uroporphyrinogen III + H2O</text>
        <dbReference type="Rhea" id="RHEA:18965"/>
        <dbReference type="ChEBI" id="CHEBI:15377"/>
        <dbReference type="ChEBI" id="CHEBI:57308"/>
        <dbReference type="ChEBI" id="CHEBI:57845"/>
        <dbReference type="EC" id="4.2.1.75"/>
    </reaction>
</comment>
<comment type="similarity">
    <text evidence="2 9">Belongs to the uroporphyrinogen-III synthase family.</text>
</comment>
<dbReference type="AlphaFoldDB" id="A0A398BFN4"/>
<comment type="caution">
    <text evidence="11">The sequence shown here is derived from an EMBL/GenBank/DDBJ whole genome shotgun (WGS) entry which is preliminary data.</text>
</comment>
<evidence type="ECO:0000256" key="2">
    <source>
        <dbReference type="ARBA" id="ARBA00008133"/>
    </source>
</evidence>
<dbReference type="RefSeq" id="WP_119116755.1">
    <property type="nucleotide sequence ID" value="NZ_QWVS01000015.1"/>
</dbReference>
<name>A0A398BFN4_9BACI</name>
<dbReference type="GO" id="GO:0004852">
    <property type="term" value="F:uroporphyrinogen-III synthase activity"/>
    <property type="evidence" value="ECO:0007669"/>
    <property type="project" value="UniProtKB-UniRule"/>
</dbReference>
<evidence type="ECO:0000259" key="10">
    <source>
        <dbReference type="Pfam" id="PF02602"/>
    </source>
</evidence>
<evidence type="ECO:0000256" key="6">
    <source>
        <dbReference type="ARBA" id="ARBA00037589"/>
    </source>
</evidence>
<reference evidence="11 12" key="1">
    <citation type="submission" date="2018-08" db="EMBL/GenBank/DDBJ databases">
        <title>Bacillus jemisoniae sp. nov., Bacillus chryseoplanitiae sp. nov., Bacillus resnikiae sp. nov., and Bacillus frankliniae sp. nov., isolated from Viking spacecraft and associated surfaces.</title>
        <authorList>
            <person name="Seuylemezian A."/>
            <person name="Vaishampayan P."/>
        </authorList>
    </citation>
    <scope>NUCLEOTIDE SEQUENCE [LARGE SCALE GENOMIC DNA]</scope>
    <source>
        <strain evidence="11 12">MA001</strain>
    </source>
</reference>
<dbReference type="EMBL" id="QWVS01000015">
    <property type="protein sequence ID" value="RID86363.1"/>
    <property type="molecule type" value="Genomic_DNA"/>
</dbReference>
<dbReference type="InterPro" id="IPR036108">
    <property type="entry name" value="4pyrrol_syn_uPrphyn_synt_sf"/>
</dbReference>
<dbReference type="GO" id="GO:0006780">
    <property type="term" value="P:uroporphyrinogen III biosynthetic process"/>
    <property type="evidence" value="ECO:0007669"/>
    <property type="project" value="UniProtKB-UniRule"/>
</dbReference>
<evidence type="ECO:0000256" key="9">
    <source>
        <dbReference type="RuleBase" id="RU366031"/>
    </source>
</evidence>
<accession>A0A398BFN4</accession>
<evidence type="ECO:0000313" key="11">
    <source>
        <dbReference type="EMBL" id="RID86363.1"/>
    </source>
</evidence>
<evidence type="ECO:0000256" key="7">
    <source>
        <dbReference type="ARBA" id="ARBA00040167"/>
    </source>
</evidence>
<dbReference type="CDD" id="cd06578">
    <property type="entry name" value="HemD"/>
    <property type="match status" value="1"/>
</dbReference>
<dbReference type="EC" id="4.2.1.75" evidence="3 9"/>
<protein>
    <recommendedName>
        <fullName evidence="7 9">Uroporphyrinogen-III synthase</fullName>
        <ecNumber evidence="3 9">4.2.1.75</ecNumber>
    </recommendedName>
</protein>
<gene>
    <name evidence="11" type="ORF">D1953_08510</name>
</gene>
<keyword evidence="4 9" id="KW-0456">Lyase</keyword>
<proteinExistence type="inferred from homology"/>
<dbReference type="InterPro" id="IPR039793">
    <property type="entry name" value="UROS/Hem4"/>
</dbReference>
<dbReference type="Proteomes" id="UP000266016">
    <property type="component" value="Unassembled WGS sequence"/>
</dbReference>
<comment type="pathway">
    <text evidence="1 9">Porphyrin-containing compound metabolism; protoporphyrin-IX biosynthesis; coproporphyrinogen-III from 5-aminolevulinate: step 3/4.</text>
</comment>
<evidence type="ECO:0000313" key="12">
    <source>
        <dbReference type="Proteomes" id="UP000266016"/>
    </source>
</evidence>
<dbReference type="InterPro" id="IPR003754">
    <property type="entry name" value="4pyrrol_synth_uPrphyn_synth"/>
</dbReference>
<dbReference type="SUPFAM" id="SSF69618">
    <property type="entry name" value="HemD-like"/>
    <property type="match status" value="1"/>
</dbReference>
<evidence type="ECO:0000256" key="8">
    <source>
        <dbReference type="ARBA" id="ARBA00048617"/>
    </source>
</evidence>
<dbReference type="PANTHER" id="PTHR38042:SF1">
    <property type="entry name" value="UROPORPHYRINOGEN-III SYNTHASE, CHLOROPLASTIC"/>
    <property type="match status" value="1"/>
</dbReference>
<evidence type="ECO:0000256" key="3">
    <source>
        <dbReference type="ARBA" id="ARBA00013109"/>
    </source>
</evidence>
<sequence>MTKLPLHDYRILITRGQGQVAHFKAMIEQYGGTPITVPLLDFRLPDSHEAIKATLSHLSDYDWLVLTSQNGVRFFFELAGKYAASQSLPKIAVIGTKTAEALQRYGYHADFIPNEFVAEGFVAEFIPQLSPRSRVLVAKGNLARTIISGAIEEIGAACDELDVYETVLPEESKQKLVEVITTEAVEVITFTSSSTVHHFMQIVAQYELHQYLESLIIACIGPIAKKTALHYGLEVDICPNVYTTEAMIQDLVIYTKAKGGKSK</sequence>
<keyword evidence="5 9" id="KW-0627">Porphyrin biosynthesis</keyword>
<dbReference type="GO" id="GO:0006782">
    <property type="term" value="P:protoporphyrinogen IX biosynthetic process"/>
    <property type="evidence" value="ECO:0007669"/>
    <property type="project" value="UniProtKB-UniRule"/>
</dbReference>
<evidence type="ECO:0000256" key="1">
    <source>
        <dbReference type="ARBA" id="ARBA00004772"/>
    </source>
</evidence>
<evidence type="ECO:0000256" key="4">
    <source>
        <dbReference type="ARBA" id="ARBA00023239"/>
    </source>
</evidence>
<comment type="function">
    <text evidence="6 9">Catalyzes cyclization of the linear tetrapyrrole, hydroxymethylbilane, to the macrocyclic uroporphyrinogen III.</text>
</comment>
<dbReference type="PANTHER" id="PTHR38042">
    <property type="entry name" value="UROPORPHYRINOGEN-III SYNTHASE, CHLOROPLASTIC"/>
    <property type="match status" value="1"/>
</dbReference>
<dbReference type="Pfam" id="PF02602">
    <property type="entry name" value="HEM4"/>
    <property type="match status" value="1"/>
</dbReference>
<dbReference type="UniPathway" id="UPA00251">
    <property type="reaction ID" value="UER00320"/>
</dbReference>
<dbReference type="Gene3D" id="3.40.50.10090">
    <property type="match status" value="2"/>
</dbReference>
<organism evidence="11 12">
    <name type="scientific">Peribacillus asahii</name>
    <dbReference type="NCBI Taxonomy" id="228899"/>
    <lineage>
        <taxon>Bacteria</taxon>
        <taxon>Bacillati</taxon>
        <taxon>Bacillota</taxon>
        <taxon>Bacilli</taxon>
        <taxon>Bacillales</taxon>
        <taxon>Bacillaceae</taxon>
        <taxon>Peribacillus</taxon>
    </lineage>
</organism>
<feature type="domain" description="Tetrapyrrole biosynthesis uroporphyrinogen III synthase" evidence="10">
    <location>
        <begin position="23"/>
        <end position="249"/>
    </location>
</feature>